<comment type="caution">
    <text evidence="2">The sequence shown here is derived from an EMBL/GenBank/DDBJ whole genome shotgun (WGS) entry which is preliminary data.</text>
</comment>
<dbReference type="GO" id="GO:0008270">
    <property type="term" value="F:zinc ion binding"/>
    <property type="evidence" value="ECO:0007669"/>
    <property type="project" value="InterPro"/>
</dbReference>
<keyword evidence="3" id="KW-1185">Reference proteome</keyword>
<reference evidence="2" key="2">
    <citation type="submission" date="2020-09" db="EMBL/GenBank/DDBJ databases">
        <authorList>
            <person name="Sun Q."/>
            <person name="Kim S."/>
        </authorList>
    </citation>
    <scope>NUCLEOTIDE SEQUENCE</scope>
    <source>
        <strain evidence="2">KCTC 32513</strain>
    </source>
</reference>
<dbReference type="Gene3D" id="1.10.10.1550">
    <property type="entry name" value="ROS/MUCR transcriptional regulator protein"/>
    <property type="match status" value="1"/>
</dbReference>
<gene>
    <name evidence="2" type="ORF">GCM10009069_22580</name>
</gene>
<reference evidence="2" key="1">
    <citation type="journal article" date="2014" name="Int. J. Syst. Evol. Microbiol.">
        <title>Complete genome sequence of Corynebacterium casei LMG S-19264T (=DSM 44701T), isolated from a smear-ripened cheese.</title>
        <authorList>
            <consortium name="US DOE Joint Genome Institute (JGI-PGF)"/>
            <person name="Walter F."/>
            <person name="Albersmeier A."/>
            <person name="Kalinowski J."/>
            <person name="Ruckert C."/>
        </authorList>
    </citation>
    <scope>NUCLEOTIDE SEQUENCE</scope>
    <source>
        <strain evidence="2">KCTC 32513</strain>
    </source>
</reference>
<dbReference type="GO" id="GO:0006355">
    <property type="term" value="P:regulation of DNA-templated transcription"/>
    <property type="evidence" value="ECO:0007669"/>
    <property type="project" value="InterPro"/>
</dbReference>
<sequence length="133" mass="14452">MSQEPNPHDPILAMSATVLAAYVGHHDVAQGDLPALARTIYQSLANASDEEAVTVGKGPAVPIEKSITDSHLICLEDGKRFQSLKRHLRVAFGLTPDAYREKWGLPDDYPMVSPAYARRRSDLAKQSGLGKSV</sequence>
<accession>A0A8J3G2X4</accession>
<dbReference type="InterPro" id="IPR008807">
    <property type="entry name" value="ROS_MUCR"/>
</dbReference>
<evidence type="ECO:0000313" key="2">
    <source>
        <dbReference type="EMBL" id="GHA99088.1"/>
    </source>
</evidence>
<dbReference type="RefSeq" id="WP_189498488.1">
    <property type="nucleotide sequence ID" value="NZ_BMZH01000009.1"/>
</dbReference>
<organism evidence="2 3">
    <name type="scientific">Algimonas arctica</name>
    <dbReference type="NCBI Taxonomy" id="1479486"/>
    <lineage>
        <taxon>Bacteria</taxon>
        <taxon>Pseudomonadati</taxon>
        <taxon>Pseudomonadota</taxon>
        <taxon>Alphaproteobacteria</taxon>
        <taxon>Maricaulales</taxon>
        <taxon>Robiginitomaculaceae</taxon>
        <taxon>Algimonas</taxon>
    </lineage>
</organism>
<protein>
    <submittedName>
        <fullName evidence="2">MucR family transcriptional regulator</fullName>
    </submittedName>
</protein>
<proteinExistence type="inferred from homology"/>
<evidence type="ECO:0000256" key="1">
    <source>
        <dbReference type="ARBA" id="ARBA00007031"/>
    </source>
</evidence>
<dbReference type="EMBL" id="BMZH01000009">
    <property type="protein sequence ID" value="GHA99088.1"/>
    <property type="molecule type" value="Genomic_DNA"/>
</dbReference>
<dbReference type="GO" id="GO:0003677">
    <property type="term" value="F:DNA binding"/>
    <property type="evidence" value="ECO:0007669"/>
    <property type="project" value="InterPro"/>
</dbReference>
<dbReference type="AlphaFoldDB" id="A0A8J3G2X4"/>
<dbReference type="Pfam" id="PF05443">
    <property type="entry name" value="ROS_MUCR"/>
    <property type="match status" value="1"/>
</dbReference>
<name>A0A8J3G2X4_9PROT</name>
<evidence type="ECO:0000313" key="3">
    <source>
        <dbReference type="Proteomes" id="UP000634004"/>
    </source>
</evidence>
<dbReference type="Proteomes" id="UP000634004">
    <property type="component" value="Unassembled WGS sequence"/>
</dbReference>
<comment type="similarity">
    <text evidence="1">Belongs to the ros/MucR family.</text>
</comment>
<dbReference type="InterPro" id="IPR041920">
    <property type="entry name" value="ROS/MUCR_sf"/>
</dbReference>